<dbReference type="Pfam" id="PF17917">
    <property type="entry name" value="RT_RNaseH"/>
    <property type="match status" value="1"/>
</dbReference>
<evidence type="ECO:0000256" key="6">
    <source>
        <dbReference type="ARBA" id="ARBA00022918"/>
    </source>
</evidence>
<feature type="domain" description="Reverse transcriptase RNase H-like" evidence="7">
    <location>
        <begin position="127"/>
        <end position="214"/>
    </location>
</feature>
<evidence type="ECO:0000256" key="4">
    <source>
        <dbReference type="ARBA" id="ARBA00022759"/>
    </source>
</evidence>
<dbReference type="InterPro" id="IPR043502">
    <property type="entry name" value="DNA/RNA_pol_sf"/>
</dbReference>
<dbReference type="GO" id="GO:0004519">
    <property type="term" value="F:endonuclease activity"/>
    <property type="evidence" value="ECO:0007669"/>
    <property type="project" value="UniProtKB-KW"/>
</dbReference>
<dbReference type="EMBL" id="KI913979">
    <property type="protein sequence ID" value="ETV95821.1"/>
    <property type="molecule type" value="Genomic_DNA"/>
</dbReference>
<evidence type="ECO:0000256" key="5">
    <source>
        <dbReference type="ARBA" id="ARBA00022801"/>
    </source>
</evidence>
<dbReference type="InterPro" id="IPR050951">
    <property type="entry name" value="Retrovirus_Pol_polyprotein"/>
</dbReference>
<dbReference type="InterPro" id="IPR041373">
    <property type="entry name" value="RT_RNaseH"/>
</dbReference>
<evidence type="ECO:0000259" key="7">
    <source>
        <dbReference type="Pfam" id="PF17917"/>
    </source>
</evidence>
<keyword evidence="1" id="KW-0808">Transferase</keyword>
<dbReference type="OrthoDB" id="76385at2759"/>
<dbReference type="AlphaFoldDB" id="A0A024TQC7"/>
<name>A0A024TQC7_9STRA</name>
<dbReference type="STRING" id="157072.A0A024TQC7"/>
<keyword evidence="3" id="KW-0540">Nuclease</keyword>
<evidence type="ECO:0000256" key="2">
    <source>
        <dbReference type="ARBA" id="ARBA00022695"/>
    </source>
</evidence>
<sequence length="559" mass="61874">MFAGQLYRCLLAWLDDLLGYETSPAGLLRALAEVLEVCAVKGLKLHPKKCQFFVREAKCSSQRTPAAAITSDGDLQHFDVLLADVGWDESHVAAVEATKKALTNLVELSHPKPDMRLCVFADASEEHWDHEPLMFLSGIFTGAASRWSIVEKEAYAIVETLVRADYLLHPSAGFNLYTDHRNLKFIFSPTAVVASVPKYTAQKLERWALLLMGYNYEIHDIPGESNVWADLLSQWGSPRKSICAITSESLLVSPLRSNSFKWPTLAAIALAQRDSLANNPTPPDPVVVCELSDQDQHRVVLDDGEPWVLRLVDGMLWIPDDATGLQLRLCVFAHASLAGHRPAGPTLASLAKFCRCSTLKADVKFFRRPLSALCQCFGRQPNGLLHWDFVYMGDSKTGDSEWRMATTQWSEIHLVVILILNQLPSPSHGNVAPVNAMSGRPAMSPLDTIALPGLTKSATLEEVNASQRDNIDKARAALDAMHKVVAETNAKKRAQARKSHDAKLGDQMAQFVVGDYVLCQDVWMHKRAKLRTTWCGPAVVTNVASNWVYDVRNLVTGEQ</sequence>
<protein>
    <recommendedName>
        <fullName evidence="7">Reverse transcriptase RNase H-like domain-containing protein</fullName>
    </recommendedName>
</protein>
<proteinExistence type="predicted"/>
<keyword evidence="4" id="KW-0255">Endonuclease</keyword>
<dbReference type="PANTHER" id="PTHR37984">
    <property type="entry name" value="PROTEIN CBG26694"/>
    <property type="match status" value="1"/>
</dbReference>
<dbReference type="eggNOG" id="KOG0017">
    <property type="taxonomic scope" value="Eukaryota"/>
</dbReference>
<evidence type="ECO:0000256" key="1">
    <source>
        <dbReference type="ARBA" id="ARBA00022679"/>
    </source>
</evidence>
<dbReference type="PANTHER" id="PTHR37984:SF5">
    <property type="entry name" value="PROTEIN NYNRIN-LIKE"/>
    <property type="match status" value="1"/>
</dbReference>
<reference evidence="8" key="1">
    <citation type="submission" date="2013-12" db="EMBL/GenBank/DDBJ databases">
        <title>The Genome Sequence of Aphanomyces invadans NJM9701.</title>
        <authorList>
            <consortium name="The Broad Institute Genomics Platform"/>
            <person name="Russ C."/>
            <person name="Tyler B."/>
            <person name="van West P."/>
            <person name="Dieguez-Uribeondo J."/>
            <person name="Young S.K."/>
            <person name="Zeng Q."/>
            <person name="Gargeya S."/>
            <person name="Fitzgerald M."/>
            <person name="Abouelleil A."/>
            <person name="Alvarado L."/>
            <person name="Chapman S.B."/>
            <person name="Gainer-Dewar J."/>
            <person name="Goldberg J."/>
            <person name="Griggs A."/>
            <person name="Gujja S."/>
            <person name="Hansen M."/>
            <person name="Howarth C."/>
            <person name="Imamovic A."/>
            <person name="Ireland A."/>
            <person name="Larimer J."/>
            <person name="McCowan C."/>
            <person name="Murphy C."/>
            <person name="Pearson M."/>
            <person name="Poon T.W."/>
            <person name="Priest M."/>
            <person name="Roberts A."/>
            <person name="Saif S."/>
            <person name="Shea T."/>
            <person name="Sykes S."/>
            <person name="Wortman J."/>
            <person name="Nusbaum C."/>
            <person name="Birren B."/>
        </authorList>
    </citation>
    <scope>NUCLEOTIDE SEQUENCE [LARGE SCALE GENOMIC DNA]</scope>
    <source>
        <strain evidence="8">NJM9701</strain>
    </source>
</reference>
<dbReference type="GO" id="GO:0003964">
    <property type="term" value="F:RNA-directed DNA polymerase activity"/>
    <property type="evidence" value="ECO:0007669"/>
    <property type="project" value="UniProtKB-KW"/>
</dbReference>
<keyword evidence="6" id="KW-0695">RNA-directed DNA polymerase</keyword>
<dbReference type="InterPro" id="IPR043128">
    <property type="entry name" value="Rev_trsase/Diguanyl_cyclase"/>
</dbReference>
<dbReference type="GeneID" id="20087916"/>
<gene>
    <name evidence="8" type="ORF">H310_10866</name>
</gene>
<evidence type="ECO:0000313" key="8">
    <source>
        <dbReference type="EMBL" id="ETV95821.1"/>
    </source>
</evidence>
<dbReference type="RefSeq" id="XP_008875572.1">
    <property type="nucleotide sequence ID" value="XM_008877350.1"/>
</dbReference>
<accession>A0A024TQC7</accession>
<dbReference type="GO" id="GO:0016787">
    <property type="term" value="F:hydrolase activity"/>
    <property type="evidence" value="ECO:0007669"/>
    <property type="project" value="UniProtKB-KW"/>
</dbReference>
<dbReference type="CDD" id="cd09274">
    <property type="entry name" value="RNase_HI_RT_Ty3"/>
    <property type="match status" value="1"/>
</dbReference>
<dbReference type="SUPFAM" id="SSF56672">
    <property type="entry name" value="DNA/RNA polymerases"/>
    <property type="match status" value="1"/>
</dbReference>
<organism evidence="8">
    <name type="scientific">Aphanomyces invadans</name>
    <dbReference type="NCBI Taxonomy" id="157072"/>
    <lineage>
        <taxon>Eukaryota</taxon>
        <taxon>Sar</taxon>
        <taxon>Stramenopiles</taxon>
        <taxon>Oomycota</taxon>
        <taxon>Saprolegniomycetes</taxon>
        <taxon>Saprolegniales</taxon>
        <taxon>Verrucalvaceae</taxon>
        <taxon>Aphanomyces</taxon>
    </lineage>
</organism>
<dbReference type="Gene3D" id="3.30.70.270">
    <property type="match status" value="1"/>
</dbReference>
<dbReference type="VEuPathDB" id="FungiDB:H310_10866"/>
<evidence type="ECO:0000256" key="3">
    <source>
        <dbReference type="ARBA" id="ARBA00022722"/>
    </source>
</evidence>
<keyword evidence="5" id="KW-0378">Hydrolase</keyword>
<keyword evidence="2" id="KW-0548">Nucleotidyltransferase</keyword>